<dbReference type="GO" id="GO:0046872">
    <property type="term" value="F:metal ion binding"/>
    <property type="evidence" value="ECO:0007669"/>
    <property type="project" value="UniProtKB-KW"/>
</dbReference>
<dbReference type="GO" id="GO:0051539">
    <property type="term" value="F:4 iron, 4 sulfur cluster binding"/>
    <property type="evidence" value="ECO:0007669"/>
    <property type="project" value="UniProtKB-KW"/>
</dbReference>
<dbReference type="SMART" id="SM00926">
    <property type="entry name" value="Molybdop_Fe4S4"/>
    <property type="match status" value="1"/>
</dbReference>
<evidence type="ECO:0000256" key="3">
    <source>
        <dbReference type="ARBA" id="ARBA00022723"/>
    </source>
</evidence>
<dbReference type="SUPFAM" id="SSF50692">
    <property type="entry name" value="ADC-like"/>
    <property type="match status" value="1"/>
</dbReference>
<dbReference type="AlphaFoldDB" id="A0A223EP39"/>
<dbReference type="InterPro" id="IPR006657">
    <property type="entry name" value="MoPterin_dinucl-bd_dom"/>
</dbReference>
<dbReference type="Pfam" id="PF00384">
    <property type="entry name" value="Molybdopterin"/>
    <property type="match status" value="1"/>
</dbReference>
<dbReference type="GO" id="GO:0043546">
    <property type="term" value="F:molybdopterin cofactor binding"/>
    <property type="evidence" value="ECO:0007669"/>
    <property type="project" value="InterPro"/>
</dbReference>
<accession>A0A223EP39</accession>
<evidence type="ECO:0000256" key="2">
    <source>
        <dbReference type="ARBA" id="ARBA00022485"/>
    </source>
</evidence>
<keyword evidence="2" id="KW-0004">4Fe-4S</keyword>
<dbReference type="InterPro" id="IPR009010">
    <property type="entry name" value="Asp_de-COase-like_dom_sf"/>
</dbReference>
<comment type="cofactor">
    <cofactor evidence="1">
        <name>Mo-bis(molybdopterin guanine dinucleotide)</name>
        <dbReference type="ChEBI" id="CHEBI:60539"/>
    </cofactor>
</comment>
<dbReference type="InterPro" id="IPR006963">
    <property type="entry name" value="Mopterin_OxRdtase_4Fe-4S_dom"/>
</dbReference>
<proteinExistence type="predicted"/>
<dbReference type="InterPro" id="IPR006655">
    <property type="entry name" value="Mopterin_OxRdtase_prok_CS"/>
</dbReference>
<feature type="domain" description="4Fe-4S Mo/W bis-MGD-type" evidence="6">
    <location>
        <begin position="19"/>
        <end position="77"/>
    </location>
</feature>
<evidence type="ECO:0000313" key="7">
    <source>
        <dbReference type="EMBL" id="ASS97007.1"/>
    </source>
</evidence>
<name>A0A223EP39_9BACI</name>
<sequence length="716" mass="79941">MTELLLKYFRTKQQEVQSEKRYDTQCPFCSMQCKMQLLEQTIVTRKKYLTIGKDNPTSEGRLCIKGMNAHQHALHNDRIKYPLLKKNGEFIRISWEEALNHIKENFTKIQAEDGVNALSVYGSASISNEEAYLLGKFARIALKTKYIDYNGRLCMSAAASAASQTFGMDRGLTNSLSEVPFTKCIILAGTNIAECQPTIMPYFEKAKQNGAYIIAVDPRETATTKMADLHLKVKPGMDAALANGLLKVIIEEDFTDEAFIRERANGYNEVKEYVTSLKLEEIAEMTGVPSDQIQKAAAMFGKEESGMIFTARGVEQQTDGSAAVRNFLNILIVTGKIGKVNSGYGAITGQGNGQGAREHGQKADQLPGYRMIENEEHRLHIARIWGIDEADLPRKGVSAYEMIEKINEGEITGMFLMCSNPIVSNPNANFVKKALKKLKFLVAVDMFVSETARLADLILPTSSYLEDEGTMTNLEGRVTLREASFSLPGEVKHDWQIICDIAKALGKGEHFSFQSAKEIFEELRVASRGGTADYYGITYDRLRKEGGILWPCPSIDHKGTKRLFETSFAHPDGKAAMVVVNNVPLVPKEQPCTDFPLYLTTGRIMSHYLTGVQTRKSSSLAARNFESFMEIHPETAKKYHIPDNTLVKIESRRGSIVVRSKWSATIRHDTIFVPFHWADSQNVNHLVSQDLDPTCKMPGFKVSAVKVHPIVELTSN</sequence>
<dbReference type="PANTHER" id="PTHR43105">
    <property type="entry name" value="RESPIRATORY NITRATE REDUCTASE"/>
    <property type="match status" value="1"/>
</dbReference>
<dbReference type="Gene3D" id="3.40.50.740">
    <property type="match status" value="1"/>
</dbReference>
<dbReference type="NCBIfam" id="NF047855">
    <property type="entry name" value="AssmNtatRedNasC"/>
    <property type="match status" value="1"/>
</dbReference>
<dbReference type="CDD" id="cd00508">
    <property type="entry name" value="MopB_CT_Fdh-Nap-like"/>
    <property type="match status" value="1"/>
</dbReference>
<dbReference type="InterPro" id="IPR050123">
    <property type="entry name" value="Prok_molybdopt-oxidoreductase"/>
</dbReference>
<dbReference type="RefSeq" id="WP_063233769.1">
    <property type="nucleotide sequence ID" value="NZ_BCVO01000012.1"/>
</dbReference>
<protein>
    <submittedName>
        <fullName evidence="7">Nitrite reductase</fullName>
    </submittedName>
</protein>
<dbReference type="GeneID" id="56476206"/>
<dbReference type="GO" id="GO:0022904">
    <property type="term" value="P:respiratory electron transport chain"/>
    <property type="evidence" value="ECO:0007669"/>
    <property type="project" value="TreeGrafter"/>
</dbReference>
<dbReference type="Gene3D" id="2.20.25.90">
    <property type="entry name" value="ADC-like domains"/>
    <property type="match status" value="1"/>
</dbReference>
<keyword evidence="5" id="KW-0411">Iron-sulfur</keyword>
<keyword evidence="3" id="KW-0479">Metal-binding</keyword>
<dbReference type="Pfam" id="PF01568">
    <property type="entry name" value="Molydop_binding"/>
    <property type="match status" value="1"/>
</dbReference>
<dbReference type="InterPro" id="IPR006656">
    <property type="entry name" value="Mopterin_OxRdtase"/>
</dbReference>
<dbReference type="Gene3D" id="3.40.228.10">
    <property type="entry name" value="Dimethylsulfoxide Reductase, domain 2"/>
    <property type="match status" value="1"/>
</dbReference>
<dbReference type="PROSITE" id="PS00490">
    <property type="entry name" value="MOLYBDOPTERIN_PROK_2"/>
    <property type="match status" value="1"/>
</dbReference>
<evidence type="ECO:0000313" key="8">
    <source>
        <dbReference type="Proteomes" id="UP000214618"/>
    </source>
</evidence>
<dbReference type="GO" id="GO:0003954">
    <property type="term" value="F:NADH dehydrogenase activity"/>
    <property type="evidence" value="ECO:0007669"/>
    <property type="project" value="TreeGrafter"/>
</dbReference>
<evidence type="ECO:0000256" key="1">
    <source>
        <dbReference type="ARBA" id="ARBA00001942"/>
    </source>
</evidence>
<gene>
    <name evidence="7" type="ORF">BS1321_25770</name>
</gene>
<dbReference type="Gene3D" id="2.40.40.20">
    <property type="match status" value="1"/>
</dbReference>
<dbReference type="PANTHER" id="PTHR43105:SF10">
    <property type="entry name" value="NADH-QUINONE OXIDOREDUCTASE SUBUNIT G"/>
    <property type="match status" value="1"/>
</dbReference>
<evidence type="ECO:0000256" key="4">
    <source>
        <dbReference type="ARBA" id="ARBA00023004"/>
    </source>
</evidence>
<dbReference type="OrthoDB" id="9805142at2"/>
<dbReference type="GO" id="GO:0016020">
    <property type="term" value="C:membrane"/>
    <property type="evidence" value="ECO:0007669"/>
    <property type="project" value="TreeGrafter"/>
</dbReference>
<dbReference type="Pfam" id="PF04879">
    <property type="entry name" value="Molybdop_Fe4S4"/>
    <property type="match status" value="1"/>
</dbReference>
<keyword evidence="4" id="KW-0408">Iron</keyword>
<dbReference type="PROSITE" id="PS51669">
    <property type="entry name" value="4FE4S_MOW_BIS_MGD"/>
    <property type="match status" value="1"/>
</dbReference>
<reference evidence="7 8" key="1">
    <citation type="submission" date="2016-10" db="EMBL/GenBank/DDBJ databases">
        <title>The whole genome sequencing and assembly of Bacillus simplex DSM 1321 strain.</title>
        <authorList>
            <person name="Park M.-K."/>
            <person name="Lee Y.-J."/>
            <person name="Yi H."/>
            <person name="Bahn Y.-S."/>
            <person name="Kim J.F."/>
            <person name="Lee D.-W."/>
        </authorList>
    </citation>
    <scope>NUCLEOTIDE SEQUENCE [LARGE SCALE GENOMIC DNA]</scope>
    <source>
        <strain evidence="7 8">DSM 1321</strain>
    </source>
</reference>
<dbReference type="Proteomes" id="UP000214618">
    <property type="component" value="Chromosome"/>
</dbReference>
<evidence type="ECO:0000259" key="6">
    <source>
        <dbReference type="PROSITE" id="PS51669"/>
    </source>
</evidence>
<evidence type="ECO:0000256" key="5">
    <source>
        <dbReference type="ARBA" id="ARBA00023014"/>
    </source>
</evidence>
<dbReference type="EMBL" id="CP017704">
    <property type="protein sequence ID" value="ASS97007.1"/>
    <property type="molecule type" value="Genomic_DNA"/>
</dbReference>
<organism evidence="7 8">
    <name type="scientific">Peribacillus simplex NBRC 15720 = DSM 1321</name>
    <dbReference type="NCBI Taxonomy" id="1349754"/>
    <lineage>
        <taxon>Bacteria</taxon>
        <taxon>Bacillati</taxon>
        <taxon>Bacillota</taxon>
        <taxon>Bacilli</taxon>
        <taxon>Bacillales</taxon>
        <taxon>Bacillaceae</taxon>
        <taxon>Peribacillus</taxon>
    </lineage>
</organism>
<dbReference type="SUPFAM" id="SSF53706">
    <property type="entry name" value="Formate dehydrogenase/DMSO reductase, domains 1-3"/>
    <property type="match status" value="1"/>
</dbReference>